<dbReference type="PhylomeDB" id="A0A0D2WSE8"/>
<dbReference type="OrthoDB" id="121932at2759"/>
<keyword evidence="3" id="KW-1185">Reference proteome</keyword>
<dbReference type="Pfam" id="PF16065">
    <property type="entry name" value="DUF4807"/>
    <property type="match status" value="1"/>
</dbReference>
<name>A0A0D2WSE8_CAPO3</name>
<feature type="compositionally biased region" description="Basic residues" evidence="1">
    <location>
        <begin position="69"/>
        <end position="83"/>
    </location>
</feature>
<dbReference type="PANTHER" id="PTHR36693">
    <property type="entry name" value="GH02722P"/>
    <property type="match status" value="1"/>
</dbReference>
<dbReference type="RefSeq" id="XP_004346229.2">
    <property type="nucleotide sequence ID" value="XM_004346179.2"/>
</dbReference>
<dbReference type="eggNOG" id="ENOG502S1K4">
    <property type="taxonomic scope" value="Eukaryota"/>
</dbReference>
<dbReference type="AlphaFoldDB" id="A0A0D2WSE8"/>
<dbReference type="Proteomes" id="UP000008743">
    <property type="component" value="Unassembled WGS sequence"/>
</dbReference>
<dbReference type="PANTHER" id="PTHR36693:SF1">
    <property type="entry name" value="GH02722P"/>
    <property type="match status" value="1"/>
</dbReference>
<dbReference type="InterPro" id="IPR032072">
    <property type="entry name" value="DUF4807"/>
</dbReference>
<feature type="region of interest" description="Disordered" evidence="1">
    <location>
        <begin position="1"/>
        <end position="25"/>
    </location>
</feature>
<sequence length="348" mass="37893">MAQTTSLNVPTSAPDILRKATGPSSRSSYHEVLQLRLVRLSHVSQLAWLKPRARIAHTPSQPETLATSTHHHPVARRRSSRRRTVAQGQIAASLVSLNARVASSSNGGAVTLQVSPCPPAAASEHGHVGVDSRVWIGLVLVHPLLIQSLWLAFTAEQNTSSSTSRRVLNMRGISTIAKAYAMYLHASPADFAGQTDRHRAVTLILMSPPICPRQLQADFVWSAMVGALVARRAAALGVTAWLSTLGGAHSALGDHKHEHALEAGRLALQQLRVAIQLGDPGLVVRCRLFFAYCLIQLGQFKLAYQLIRFLRMVGKRTRDAKFLIMCRAALLKLQLAIQRSSIPNLAIE</sequence>
<reference evidence="3" key="1">
    <citation type="submission" date="2011-02" db="EMBL/GenBank/DDBJ databases">
        <title>The Genome Sequence of Capsaspora owczarzaki ATCC 30864.</title>
        <authorList>
            <person name="Russ C."/>
            <person name="Cuomo C."/>
            <person name="Burger G."/>
            <person name="Gray M.W."/>
            <person name="Holland P.W.H."/>
            <person name="King N."/>
            <person name="Lang F.B.F."/>
            <person name="Roger A.J."/>
            <person name="Ruiz-Trillo I."/>
            <person name="Young S.K."/>
            <person name="Zeng Q."/>
            <person name="Gargeya S."/>
            <person name="Alvarado L."/>
            <person name="Berlin A."/>
            <person name="Chapman S.B."/>
            <person name="Chen Z."/>
            <person name="Freedman E."/>
            <person name="Gellesch M."/>
            <person name="Goldberg J."/>
            <person name="Griggs A."/>
            <person name="Gujja S."/>
            <person name="Heilman E."/>
            <person name="Heiman D."/>
            <person name="Howarth C."/>
            <person name="Mehta T."/>
            <person name="Neiman D."/>
            <person name="Pearson M."/>
            <person name="Roberts A."/>
            <person name="Saif S."/>
            <person name="Shea T."/>
            <person name="Shenoy N."/>
            <person name="Sisk P."/>
            <person name="Stolte C."/>
            <person name="Sykes S."/>
            <person name="White J."/>
            <person name="Yandava C."/>
            <person name="Haas B."/>
            <person name="Nusbaum C."/>
            <person name="Birren B."/>
        </authorList>
    </citation>
    <scope>NUCLEOTIDE SEQUENCE</scope>
    <source>
        <strain evidence="3">ATCC 30864</strain>
    </source>
</reference>
<dbReference type="EMBL" id="KE346368">
    <property type="protein sequence ID" value="KJE95060.1"/>
    <property type="molecule type" value="Genomic_DNA"/>
</dbReference>
<evidence type="ECO:0000256" key="1">
    <source>
        <dbReference type="SAM" id="MobiDB-lite"/>
    </source>
</evidence>
<dbReference type="InParanoid" id="A0A0D2WSE8"/>
<proteinExistence type="predicted"/>
<organism evidence="2 3">
    <name type="scientific">Capsaspora owczarzaki (strain ATCC 30864)</name>
    <dbReference type="NCBI Taxonomy" id="595528"/>
    <lineage>
        <taxon>Eukaryota</taxon>
        <taxon>Filasterea</taxon>
        <taxon>Capsaspora</taxon>
    </lineage>
</organism>
<gene>
    <name evidence="2" type="ORF">CAOG_005556</name>
</gene>
<feature type="compositionally biased region" description="Polar residues" evidence="1">
    <location>
        <begin position="1"/>
        <end position="11"/>
    </location>
</feature>
<protein>
    <submittedName>
        <fullName evidence="2">Uncharacterized protein</fullName>
    </submittedName>
</protein>
<feature type="compositionally biased region" description="Polar residues" evidence="1">
    <location>
        <begin position="59"/>
        <end position="68"/>
    </location>
</feature>
<evidence type="ECO:0000313" key="3">
    <source>
        <dbReference type="Proteomes" id="UP000008743"/>
    </source>
</evidence>
<dbReference type="STRING" id="595528.A0A0D2WSE8"/>
<accession>A0A0D2WSE8</accession>
<evidence type="ECO:0000313" key="2">
    <source>
        <dbReference type="EMBL" id="KJE95060.1"/>
    </source>
</evidence>
<feature type="region of interest" description="Disordered" evidence="1">
    <location>
        <begin position="59"/>
        <end position="83"/>
    </location>
</feature>